<dbReference type="EMBL" id="NCSJ02000241">
    <property type="protein sequence ID" value="RFU26802.1"/>
    <property type="molecule type" value="Genomic_DNA"/>
</dbReference>
<dbReference type="PANTHER" id="PTHR10622:SF10">
    <property type="entry name" value="HET DOMAIN-CONTAINING PROTEIN"/>
    <property type="match status" value="1"/>
</dbReference>
<gene>
    <name evidence="2" type="ORF">B7463_g9543</name>
</gene>
<protein>
    <recommendedName>
        <fullName evidence="1">Heterokaryon incompatibility domain-containing protein</fullName>
    </recommendedName>
</protein>
<evidence type="ECO:0000313" key="2">
    <source>
        <dbReference type="EMBL" id="RFU26802.1"/>
    </source>
</evidence>
<keyword evidence="3" id="KW-1185">Reference proteome</keyword>
<name>A0A3E2H0N0_SCYLI</name>
<dbReference type="Pfam" id="PF06985">
    <property type="entry name" value="HET"/>
    <property type="match status" value="1"/>
</dbReference>
<sequence>MKELISASSPQLGNAQAADIDLASSWHHRVAGKKGFTKIQYTSKQAKKDGLAFAWIDTCCIDKSSSTELGEAINSMFRWYEDAHECYVYLIDVHDPTPGNIEFKSSGWFMRGWTLQELLAPRRVDFFTDTWEHLGTRQSFSREISEITRIPSDLLNSYYYRDPDYFDNSYHYRDDNSPSRITRQLRGYSVAQRMSWAAKRKCTRTEDIAYCLLGIFDIHIPLLYGEGNRAFLRLQEEIFRLIDDHFILAWTVTPGSHRCWTQGSVFAASPLDFFNSGNITSLHEELGNPSQIMKKGLQISLPLKYPILPTIPYPYSKYSPWETWHAVLNCAIVSGSLKMRIILPIVRDGSESKAIRGSDCYSRLLIPRYLVEKDDPHFGVENFTTVFLRSHQHRFAHNPFFASPDPFHGGEPPIIPEPVHVHVNGVPIVNKLHSSDKYFRYAVKEAYYMVNGLSHQISENHSLKELITTSDNLILNMDLENSQGLPALSLMVLRWANMEISS</sequence>
<evidence type="ECO:0000313" key="3">
    <source>
        <dbReference type="Proteomes" id="UP000258309"/>
    </source>
</evidence>
<reference evidence="2 3" key="1">
    <citation type="submission" date="2018-05" db="EMBL/GenBank/DDBJ databases">
        <title>Draft genome sequence of Scytalidium lignicola DSM 105466, a ubiquitous saprotrophic fungus.</title>
        <authorList>
            <person name="Buettner E."/>
            <person name="Gebauer A.M."/>
            <person name="Hofrichter M."/>
            <person name="Liers C."/>
            <person name="Kellner H."/>
        </authorList>
    </citation>
    <scope>NUCLEOTIDE SEQUENCE [LARGE SCALE GENOMIC DNA]</scope>
    <source>
        <strain evidence="2 3">DSM 105466</strain>
    </source>
</reference>
<organism evidence="2 3">
    <name type="scientific">Scytalidium lignicola</name>
    <name type="common">Hyphomycete</name>
    <dbReference type="NCBI Taxonomy" id="5539"/>
    <lineage>
        <taxon>Eukaryota</taxon>
        <taxon>Fungi</taxon>
        <taxon>Dikarya</taxon>
        <taxon>Ascomycota</taxon>
        <taxon>Pezizomycotina</taxon>
        <taxon>Leotiomycetes</taxon>
        <taxon>Leotiomycetes incertae sedis</taxon>
        <taxon>Scytalidium</taxon>
    </lineage>
</organism>
<dbReference type="Proteomes" id="UP000258309">
    <property type="component" value="Unassembled WGS sequence"/>
</dbReference>
<evidence type="ECO:0000259" key="1">
    <source>
        <dbReference type="Pfam" id="PF06985"/>
    </source>
</evidence>
<comment type="caution">
    <text evidence="2">The sequence shown here is derived from an EMBL/GenBank/DDBJ whole genome shotgun (WGS) entry which is preliminary data.</text>
</comment>
<dbReference type="OrthoDB" id="20872at2759"/>
<feature type="non-terminal residue" evidence="2">
    <location>
        <position position="502"/>
    </location>
</feature>
<dbReference type="InterPro" id="IPR010730">
    <property type="entry name" value="HET"/>
</dbReference>
<proteinExistence type="predicted"/>
<dbReference type="PANTHER" id="PTHR10622">
    <property type="entry name" value="HET DOMAIN-CONTAINING PROTEIN"/>
    <property type="match status" value="1"/>
</dbReference>
<feature type="non-terminal residue" evidence="2">
    <location>
        <position position="1"/>
    </location>
</feature>
<feature type="domain" description="Heterokaryon incompatibility" evidence="1">
    <location>
        <begin position="43"/>
        <end position="92"/>
    </location>
</feature>
<dbReference type="STRING" id="5539.A0A3E2H0N0"/>
<accession>A0A3E2H0N0</accession>
<dbReference type="AlphaFoldDB" id="A0A3E2H0N0"/>